<dbReference type="Proteomes" id="UP001201262">
    <property type="component" value="Unassembled WGS sequence"/>
</dbReference>
<dbReference type="PANTHER" id="PTHR34814:SF1">
    <property type="entry name" value="NITROSOGUANIDINE RESISTANCE PROTEIN SNG1"/>
    <property type="match status" value="1"/>
</dbReference>
<evidence type="ECO:0000313" key="4">
    <source>
        <dbReference type="Proteomes" id="UP001201262"/>
    </source>
</evidence>
<evidence type="ECO:0000313" key="3">
    <source>
        <dbReference type="EMBL" id="KAH8703015.1"/>
    </source>
</evidence>
<keyword evidence="1" id="KW-1133">Transmembrane helix</keyword>
<protein>
    <recommendedName>
        <fullName evidence="2">DUF3533 domain-containing protein</fullName>
    </recommendedName>
</protein>
<keyword evidence="4" id="KW-1185">Reference proteome</keyword>
<feature type="domain" description="DUF3533" evidence="2">
    <location>
        <begin position="44"/>
        <end position="437"/>
    </location>
</feature>
<name>A0AAD4KWW0_9EURO</name>
<keyword evidence="1" id="KW-0812">Transmembrane</keyword>
<dbReference type="RefSeq" id="XP_046076033.1">
    <property type="nucleotide sequence ID" value="XM_046219722.1"/>
</dbReference>
<sequence length="455" mass="50798">MDHEATGGRIVADDEEYIRSTIPLWHNELRGFRSHVVLRWALTVLGLAVFILTALSIFSGALYLTETKLSSLTIWIVDFDSLIPPYDSLDAVIGPLVTEMIMTQSSQTMGGLNFVTRPPINFQNNPMAVRQKVYNEDAYAAIIINANATSSLQESIAFKDASYDPLGAAQIIYNSARDETTYYNYIIPTLNQLKQVALDGFGPRWIEILTKNGLTNISNVPPQALNPAIGFTEIDLRPFGPAVATPAVSIGLIYLIIISFFAFPFLIPIHSQLTLNKKHRPVKASHMIIWRLFSNFVVYLILSFFYSLVPLAFQIPFTNSPEPAMEPARNANAYGKSSFVVYWMLNWIGMAALGLPSENMAMILGAPWSALWLTFWVISNVSTGFYPLNLASNFYKWGYVWPLHRIVEGSRTILFGTYSRIGLDFGVLLGWIGVSIILFPVATAFLGWKSTRLIA</sequence>
<dbReference type="EMBL" id="JAJTJA010000002">
    <property type="protein sequence ID" value="KAH8703015.1"/>
    <property type="molecule type" value="Genomic_DNA"/>
</dbReference>
<comment type="caution">
    <text evidence="3">The sequence shown here is derived from an EMBL/GenBank/DDBJ whole genome shotgun (WGS) entry which is preliminary data.</text>
</comment>
<evidence type="ECO:0000259" key="2">
    <source>
        <dbReference type="Pfam" id="PF12051"/>
    </source>
</evidence>
<dbReference type="PANTHER" id="PTHR34814">
    <property type="entry name" value="NITROSOGUANIDINE RESISTANCE PROTEIN SNG1"/>
    <property type="match status" value="1"/>
</dbReference>
<evidence type="ECO:0000256" key="1">
    <source>
        <dbReference type="SAM" id="Phobius"/>
    </source>
</evidence>
<feature type="transmembrane region" description="Helical" evidence="1">
    <location>
        <begin position="288"/>
        <end position="313"/>
    </location>
</feature>
<dbReference type="AlphaFoldDB" id="A0AAD4KWW0"/>
<feature type="transmembrane region" description="Helical" evidence="1">
    <location>
        <begin position="428"/>
        <end position="448"/>
    </location>
</feature>
<dbReference type="InterPro" id="IPR053001">
    <property type="entry name" value="MNNG_permease-like"/>
</dbReference>
<accession>A0AAD4KWW0</accession>
<gene>
    <name evidence="3" type="ORF">BGW36DRAFT_422596</name>
</gene>
<dbReference type="GeneID" id="70250009"/>
<reference evidence="3" key="1">
    <citation type="submission" date="2021-12" db="EMBL/GenBank/DDBJ databases">
        <title>Convergent genome expansion in fungi linked to evolution of root-endophyte symbiosis.</title>
        <authorList>
            <consortium name="DOE Joint Genome Institute"/>
            <person name="Ke Y.-H."/>
            <person name="Bonito G."/>
            <person name="Liao H.-L."/>
            <person name="Looney B."/>
            <person name="Rojas-Flechas A."/>
            <person name="Nash J."/>
            <person name="Hameed K."/>
            <person name="Schadt C."/>
            <person name="Martin F."/>
            <person name="Crous P.W."/>
            <person name="Miettinen O."/>
            <person name="Magnuson J.K."/>
            <person name="Labbe J."/>
            <person name="Jacobson D."/>
            <person name="Doktycz M.J."/>
            <person name="Veneault-Fourrey C."/>
            <person name="Kuo A."/>
            <person name="Mondo S."/>
            <person name="Calhoun S."/>
            <person name="Riley R."/>
            <person name="Ohm R."/>
            <person name="LaButti K."/>
            <person name="Andreopoulos B."/>
            <person name="Pangilinan J."/>
            <person name="Nolan M."/>
            <person name="Tritt A."/>
            <person name="Clum A."/>
            <person name="Lipzen A."/>
            <person name="Daum C."/>
            <person name="Barry K."/>
            <person name="Grigoriev I.V."/>
            <person name="Vilgalys R."/>
        </authorList>
    </citation>
    <scope>NUCLEOTIDE SEQUENCE</scope>
    <source>
        <strain evidence="3">PMI_201</strain>
    </source>
</reference>
<dbReference type="Pfam" id="PF12051">
    <property type="entry name" value="DUF3533"/>
    <property type="match status" value="1"/>
</dbReference>
<organism evidence="3 4">
    <name type="scientific">Talaromyces proteolyticus</name>
    <dbReference type="NCBI Taxonomy" id="1131652"/>
    <lineage>
        <taxon>Eukaryota</taxon>
        <taxon>Fungi</taxon>
        <taxon>Dikarya</taxon>
        <taxon>Ascomycota</taxon>
        <taxon>Pezizomycotina</taxon>
        <taxon>Eurotiomycetes</taxon>
        <taxon>Eurotiomycetidae</taxon>
        <taxon>Eurotiales</taxon>
        <taxon>Trichocomaceae</taxon>
        <taxon>Talaromyces</taxon>
        <taxon>Talaromyces sect. Bacilispori</taxon>
    </lineage>
</organism>
<feature type="transmembrane region" description="Helical" evidence="1">
    <location>
        <begin position="247"/>
        <end position="267"/>
    </location>
</feature>
<proteinExistence type="predicted"/>
<dbReference type="InterPro" id="IPR022703">
    <property type="entry name" value="DUF3533"/>
</dbReference>
<dbReference type="GO" id="GO:0016020">
    <property type="term" value="C:membrane"/>
    <property type="evidence" value="ECO:0007669"/>
    <property type="project" value="TreeGrafter"/>
</dbReference>
<keyword evidence="1" id="KW-0472">Membrane</keyword>
<feature type="transmembrane region" description="Helical" evidence="1">
    <location>
        <begin position="40"/>
        <end position="64"/>
    </location>
</feature>
<feature type="transmembrane region" description="Helical" evidence="1">
    <location>
        <begin position="333"/>
        <end position="353"/>
    </location>
</feature>